<dbReference type="AlphaFoldDB" id="B0VGN4"/>
<sequence>MRVFLVLLNFRDIISIRQIACGQSSSAYELYLFRLEKERKELFPQGFRFKQKKTK</sequence>
<protein>
    <submittedName>
        <fullName evidence="1">Uncharacterized protein</fullName>
    </submittedName>
</protein>
<dbReference type="Proteomes" id="UP000002019">
    <property type="component" value="Chromosome"/>
</dbReference>
<accession>B0VGN4</accession>
<dbReference type="KEGG" id="caci:CLOAM0586"/>
<reference evidence="1 2" key="1">
    <citation type="journal article" date="2008" name="J. Bacteriol.">
        <title>'Candidatus Cloacamonas acidaminovorans': genome sequence reconstruction provides a first glimpse of a new bacterial division.</title>
        <authorList>
            <person name="Pelletier E."/>
            <person name="Kreimeyer A."/>
            <person name="Bocs S."/>
            <person name="Rouy Z."/>
            <person name="Gyapay G."/>
            <person name="Chouari R."/>
            <person name="Riviere D."/>
            <person name="Ganesan A."/>
            <person name="Daegelen P."/>
            <person name="Sghir A."/>
            <person name="Cohen G.N."/>
            <person name="Medigue C."/>
            <person name="Weissenbach J."/>
            <person name="Le Paslier D."/>
        </authorList>
    </citation>
    <scope>NUCLEOTIDE SEQUENCE [LARGE SCALE GENOMIC DNA]</scope>
    <source>
        <strain evidence="2">Evry</strain>
    </source>
</reference>
<name>B0VGN4_CLOAI</name>
<organism evidence="1 2">
    <name type="scientific">Cloacimonas acidaminovorans (strain Evry)</name>
    <dbReference type="NCBI Taxonomy" id="459349"/>
    <lineage>
        <taxon>Bacteria</taxon>
        <taxon>Pseudomonadati</taxon>
        <taxon>Candidatus Cloacimonadota</taxon>
        <taxon>Candidatus Cloacimonadia</taxon>
        <taxon>Candidatus Cloacimonadales</taxon>
        <taxon>Candidatus Cloacimonadaceae</taxon>
        <taxon>Candidatus Cloacimonas</taxon>
    </lineage>
</organism>
<dbReference type="HOGENOM" id="CLU_3023798_0_0_0"/>
<dbReference type="EMBL" id="CU466930">
    <property type="protein sequence ID" value="CAO80471.1"/>
    <property type="molecule type" value="Genomic_DNA"/>
</dbReference>
<keyword evidence="2" id="KW-1185">Reference proteome</keyword>
<proteinExistence type="predicted"/>
<gene>
    <name evidence="1" type="ordered locus">CLOAM0586</name>
</gene>
<evidence type="ECO:0000313" key="1">
    <source>
        <dbReference type="EMBL" id="CAO80471.1"/>
    </source>
</evidence>
<evidence type="ECO:0000313" key="2">
    <source>
        <dbReference type="Proteomes" id="UP000002019"/>
    </source>
</evidence>